<feature type="domain" description="G-protein coupled receptors family 1 profile" evidence="12">
    <location>
        <begin position="48"/>
        <end position="316"/>
    </location>
</feature>
<evidence type="ECO:0000256" key="11">
    <source>
        <dbReference type="SAM" id="Phobius"/>
    </source>
</evidence>
<evidence type="ECO:0000259" key="12">
    <source>
        <dbReference type="PROSITE" id="PS50262"/>
    </source>
</evidence>
<evidence type="ECO:0000256" key="1">
    <source>
        <dbReference type="ARBA" id="ARBA00004651"/>
    </source>
</evidence>
<keyword evidence="2" id="KW-1003">Cell membrane</keyword>
<dbReference type="GO" id="GO:0071880">
    <property type="term" value="P:adenylate cyclase-activating adrenergic receptor signaling pathway"/>
    <property type="evidence" value="ECO:0007669"/>
    <property type="project" value="TreeGrafter"/>
</dbReference>
<name>A0A678XEY9_PETMA</name>
<feature type="transmembrane region" description="Helical" evidence="11">
    <location>
        <begin position="303"/>
        <end position="319"/>
    </location>
</feature>
<dbReference type="PROSITE" id="PS50262">
    <property type="entry name" value="G_PROTEIN_RECEP_F1_2"/>
    <property type="match status" value="1"/>
</dbReference>
<proteinExistence type="inferred from homology"/>
<keyword evidence="6 11" id="KW-0472">Membrane</keyword>
<comment type="similarity">
    <text evidence="10">Belongs to the G-protein coupled receptor 1 family.</text>
</comment>
<dbReference type="Proteomes" id="UP001318040">
    <property type="component" value="Chromosome 21"/>
</dbReference>
<dbReference type="EMBL" id="MH037335">
    <property type="protein sequence ID" value="AZK36066.1"/>
    <property type="molecule type" value="Genomic_DNA"/>
</dbReference>
<evidence type="ECO:0000256" key="9">
    <source>
        <dbReference type="ARBA" id="ARBA00023224"/>
    </source>
</evidence>
<keyword evidence="4 11" id="KW-1133">Transmembrane helix</keyword>
<evidence type="ECO:0000256" key="3">
    <source>
        <dbReference type="ARBA" id="ARBA00022692"/>
    </source>
</evidence>
<dbReference type="PANTHER" id="PTHR24248:SF199">
    <property type="entry name" value="IP13425P-RELATED"/>
    <property type="match status" value="1"/>
</dbReference>
<organism evidence="13">
    <name type="scientific">Petromyzon marinus</name>
    <name type="common">Sea lamprey</name>
    <dbReference type="NCBI Taxonomy" id="7757"/>
    <lineage>
        <taxon>Eukaryota</taxon>
        <taxon>Metazoa</taxon>
        <taxon>Chordata</taxon>
        <taxon>Craniata</taxon>
        <taxon>Vertebrata</taxon>
        <taxon>Cyclostomata</taxon>
        <taxon>Hyperoartia</taxon>
        <taxon>Petromyzontiformes</taxon>
        <taxon>Petromyzontidae</taxon>
        <taxon>Petromyzon</taxon>
    </lineage>
</organism>
<evidence type="ECO:0000256" key="10">
    <source>
        <dbReference type="RuleBase" id="RU000688"/>
    </source>
</evidence>
<dbReference type="Pfam" id="PF00001">
    <property type="entry name" value="7tm_1"/>
    <property type="match status" value="1"/>
</dbReference>
<dbReference type="GO" id="GO:0004993">
    <property type="term" value="F:G protein-coupled serotonin receptor activity"/>
    <property type="evidence" value="ECO:0007669"/>
    <property type="project" value="UniProtKB-ARBA"/>
</dbReference>
<keyword evidence="3 10" id="KW-0812">Transmembrane</keyword>
<feature type="transmembrane region" description="Helical" evidence="11">
    <location>
        <begin position="33"/>
        <end position="56"/>
    </location>
</feature>
<keyword evidence="14" id="KW-1185">Reference proteome</keyword>
<evidence type="ECO:0000256" key="5">
    <source>
        <dbReference type="ARBA" id="ARBA00023040"/>
    </source>
</evidence>
<dbReference type="Gene3D" id="1.20.1070.10">
    <property type="entry name" value="Rhodopsin 7-helix transmembrane proteins"/>
    <property type="match status" value="1"/>
</dbReference>
<dbReference type="GO" id="GO:0043410">
    <property type="term" value="P:positive regulation of MAPK cascade"/>
    <property type="evidence" value="ECO:0007669"/>
    <property type="project" value="TreeGrafter"/>
</dbReference>
<dbReference type="PRINTS" id="PR00237">
    <property type="entry name" value="GPCRRHODOPSN"/>
</dbReference>
<accession>A0A678XEY9</accession>
<dbReference type="AlphaFoldDB" id="A0A678XEY9"/>
<reference evidence="13" key="1">
    <citation type="submission" date="2018-03" db="EMBL/GenBank/DDBJ databases">
        <title>Spermine as a Male Sex Pheromone Detected by Two TAAR-like Receptors.</title>
        <authorList>
            <consortium name="Weiming Li"/>
            <person name="Scott A.M."/>
            <person name="Zhang Z."/>
            <person name="Jia L."/>
        </authorList>
    </citation>
    <scope>NUCLEOTIDE SEQUENCE</scope>
    <source>
        <strain evidence="13">T2</strain>
    </source>
</reference>
<sequence length="352" mass="38693">MPNHSDHAASSTCVSFNHLNCTGPSLPPLSRHLVLALLLIFIAATILGNLLIIAAIASFRQLQTRANALALSLAVSDLLVGILCMPSSTLKTIYNCWFFPDVLCHWHFFADYMFTTASVLHVTCIAFDRYVAISDPLRYAARVTPRTLVAMLAFCWLGSALVSSPILLSLSDHEALSGPTIHRILCPNDCFFYISIGTMLVIGMGPYFASMLVVVAVYARIYAVARGQARRIAASASGSQVRGHAEEAANSATVKNLKREHNATKTLGAIICSFLLSWLPFYIITIVSMFVNDMFLSYRVTLWLGYISSIVNPFLYALLNRQFRSAFRTLLSVKVFSVLGSRGDDFMGVKKS</sequence>
<keyword evidence="5 10" id="KW-0297">G-protein coupled receptor</keyword>
<evidence type="ECO:0000256" key="2">
    <source>
        <dbReference type="ARBA" id="ARBA00022475"/>
    </source>
</evidence>
<dbReference type="RefSeq" id="XP_032813803.1">
    <property type="nucleotide sequence ID" value="XM_032957912.1"/>
</dbReference>
<feature type="transmembrane region" description="Helical" evidence="11">
    <location>
        <begin position="267"/>
        <end position="291"/>
    </location>
</feature>
<protein>
    <submittedName>
        <fullName evidence="15">5-hydroxytryptamine receptor 1A-like</fullName>
    </submittedName>
    <submittedName>
        <fullName evidence="13">Trace amine-associated receptor 14409.TAAR352</fullName>
    </submittedName>
</protein>
<dbReference type="GO" id="GO:0005886">
    <property type="term" value="C:plasma membrane"/>
    <property type="evidence" value="ECO:0007669"/>
    <property type="project" value="UniProtKB-SubCell"/>
</dbReference>
<gene>
    <name evidence="15" type="primary">LOC116944352</name>
</gene>
<dbReference type="PRINTS" id="PR01102">
    <property type="entry name" value="5HT6RECEPTR"/>
</dbReference>
<dbReference type="OrthoDB" id="10042731at2759"/>
<dbReference type="SUPFAM" id="SSF81321">
    <property type="entry name" value="Family A G protein-coupled receptor-like"/>
    <property type="match status" value="1"/>
</dbReference>
<keyword evidence="7" id="KW-1015">Disulfide bond</keyword>
<dbReference type="InterPro" id="IPR000276">
    <property type="entry name" value="GPCR_Rhodpsn"/>
</dbReference>
<evidence type="ECO:0000256" key="8">
    <source>
        <dbReference type="ARBA" id="ARBA00023170"/>
    </source>
</evidence>
<feature type="transmembrane region" description="Helical" evidence="11">
    <location>
        <begin position="108"/>
        <end position="127"/>
    </location>
</feature>
<feature type="transmembrane region" description="Helical" evidence="11">
    <location>
        <begin position="191"/>
        <end position="221"/>
    </location>
</feature>
<evidence type="ECO:0000256" key="6">
    <source>
        <dbReference type="ARBA" id="ARBA00023136"/>
    </source>
</evidence>
<evidence type="ECO:0000256" key="7">
    <source>
        <dbReference type="ARBA" id="ARBA00023157"/>
    </source>
</evidence>
<keyword evidence="8 10" id="KW-0675">Receptor</keyword>
<evidence type="ECO:0000313" key="13">
    <source>
        <dbReference type="EMBL" id="AZK36066.1"/>
    </source>
</evidence>
<reference evidence="15" key="2">
    <citation type="submission" date="2025-04" db="UniProtKB">
        <authorList>
            <consortium name="RefSeq"/>
        </authorList>
    </citation>
    <scope>IDENTIFICATION</scope>
    <source>
        <tissue evidence="15">Sperm</tissue>
    </source>
</reference>
<evidence type="ECO:0000313" key="15">
    <source>
        <dbReference type="RefSeq" id="XP_032813803.1"/>
    </source>
</evidence>
<feature type="transmembrane region" description="Helical" evidence="11">
    <location>
        <begin position="68"/>
        <end position="88"/>
    </location>
</feature>
<dbReference type="PANTHER" id="PTHR24248">
    <property type="entry name" value="ADRENERGIC RECEPTOR-RELATED G-PROTEIN COUPLED RECEPTOR"/>
    <property type="match status" value="1"/>
</dbReference>
<dbReference type="SMART" id="SM01381">
    <property type="entry name" value="7TM_GPCR_Srsx"/>
    <property type="match status" value="1"/>
</dbReference>
<comment type="subcellular location">
    <subcellularLocation>
        <location evidence="1">Cell membrane</location>
        <topology evidence="1">Multi-pass membrane protein</topology>
    </subcellularLocation>
</comment>
<dbReference type="KEGG" id="pmrn:116944352"/>
<evidence type="ECO:0000313" key="14">
    <source>
        <dbReference type="Proteomes" id="UP001318040"/>
    </source>
</evidence>
<evidence type="ECO:0000256" key="4">
    <source>
        <dbReference type="ARBA" id="ARBA00022989"/>
    </source>
</evidence>
<feature type="transmembrane region" description="Helical" evidence="11">
    <location>
        <begin position="148"/>
        <end position="171"/>
    </location>
</feature>
<dbReference type="InterPro" id="IPR017452">
    <property type="entry name" value="GPCR_Rhodpsn_7TM"/>
</dbReference>
<dbReference type="PROSITE" id="PS00237">
    <property type="entry name" value="G_PROTEIN_RECEP_F1_1"/>
    <property type="match status" value="1"/>
</dbReference>
<keyword evidence="9 10" id="KW-0807">Transducer</keyword>